<evidence type="ECO:0000313" key="3">
    <source>
        <dbReference type="EMBL" id="GMA87839.1"/>
    </source>
</evidence>
<dbReference type="InterPro" id="IPR016195">
    <property type="entry name" value="Pol/histidinol_Pase-like"/>
</dbReference>
<dbReference type="EMBL" id="BSUZ01000001">
    <property type="protein sequence ID" value="GMA87839.1"/>
    <property type="molecule type" value="Genomic_DNA"/>
</dbReference>
<evidence type="ECO:0000256" key="1">
    <source>
        <dbReference type="SAM" id="MobiDB-lite"/>
    </source>
</evidence>
<dbReference type="Gene3D" id="3.20.20.140">
    <property type="entry name" value="Metal-dependent hydrolases"/>
    <property type="match status" value="1"/>
</dbReference>
<evidence type="ECO:0000313" key="4">
    <source>
        <dbReference type="Proteomes" id="UP001157017"/>
    </source>
</evidence>
<organism evidence="3 4">
    <name type="scientific">Angustibacter aerolatus</name>
    <dbReference type="NCBI Taxonomy" id="1162965"/>
    <lineage>
        <taxon>Bacteria</taxon>
        <taxon>Bacillati</taxon>
        <taxon>Actinomycetota</taxon>
        <taxon>Actinomycetes</taxon>
        <taxon>Kineosporiales</taxon>
        <taxon>Kineosporiaceae</taxon>
    </lineage>
</organism>
<sequence length="291" mass="31592">MDDERDASGPGGLPADGHVHSEWSWDATLGSMEETCRRAVEIGLPAVAFTEHLDLTPFRAGFLVGTRPDLVHDGVLTAPPFDVEGFRAAVERCRGLFPGLRVLAGVEVGQPHLHRAALRAILSSGGFDRVIGSLHCLPDGDVAAEPWEPVPTAPGRRRRPRVPRRDPARGRRVRRVRGARARRLPAAVVAHRAGPFEPRRFEDEFRQALRAVAAGDRALELNTRLPLDPLLLQWFREEGGRRVTFGSDAHEPAAVGAGLADAAATAWAHGLRPGRRPEAPWQVGAHQHAAG</sequence>
<feature type="region of interest" description="Disordered" evidence="1">
    <location>
        <begin position="145"/>
        <end position="172"/>
    </location>
</feature>
<evidence type="ECO:0000259" key="2">
    <source>
        <dbReference type="Pfam" id="PF02811"/>
    </source>
</evidence>
<keyword evidence="4" id="KW-1185">Reference proteome</keyword>
<comment type="caution">
    <text evidence="3">The sequence shown here is derived from an EMBL/GenBank/DDBJ whole genome shotgun (WGS) entry which is preliminary data.</text>
</comment>
<proteinExistence type="predicted"/>
<dbReference type="Proteomes" id="UP001157017">
    <property type="component" value="Unassembled WGS sequence"/>
</dbReference>
<dbReference type="Pfam" id="PF02811">
    <property type="entry name" value="PHP"/>
    <property type="match status" value="1"/>
</dbReference>
<accession>A0ABQ6JJ05</accession>
<name>A0ABQ6JJ05_9ACTN</name>
<dbReference type="InterPro" id="IPR004013">
    <property type="entry name" value="PHP_dom"/>
</dbReference>
<reference evidence="4" key="1">
    <citation type="journal article" date="2019" name="Int. J. Syst. Evol. Microbiol.">
        <title>The Global Catalogue of Microorganisms (GCM) 10K type strain sequencing project: providing services to taxonomists for standard genome sequencing and annotation.</title>
        <authorList>
            <consortium name="The Broad Institute Genomics Platform"/>
            <consortium name="The Broad Institute Genome Sequencing Center for Infectious Disease"/>
            <person name="Wu L."/>
            <person name="Ma J."/>
        </authorList>
    </citation>
    <scope>NUCLEOTIDE SEQUENCE [LARGE SCALE GENOMIC DNA]</scope>
    <source>
        <strain evidence="4">NBRC 108730</strain>
    </source>
</reference>
<feature type="region of interest" description="Disordered" evidence="1">
    <location>
        <begin position="272"/>
        <end position="291"/>
    </location>
</feature>
<protein>
    <submittedName>
        <fullName evidence="3">Histidinol-phosphatase</fullName>
    </submittedName>
</protein>
<feature type="domain" description="PHP" evidence="2">
    <location>
        <begin position="16"/>
        <end position="223"/>
    </location>
</feature>
<gene>
    <name evidence="3" type="ORF">GCM10025868_30890</name>
</gene>
<dbReference type="SUPFAM" id="SSF89550">
    <property type="entry name" value="PHP domain-like"/>
    <property type="match status" value="1"/>
</dbReference>